<dbReference type="InterPro" id="IPR036271">
    <property type="entry name" value="Tet_transcr_reg_TetR-rel_C_sf"/>
</dbReference>
<dbReference type="InterPro" id="IPR039538">
    <property type="entry name" value="BetI_C"/>
</dbReference>
<dbReference type="PROSITE" id="PS50977">
    <property type="entry name" value="HTH_TETR_2"/>
    <property type="match status" value="1"/>
</dbReference>
<evidence type="ECO:0000256" key="2">
    <source>
        <dbReference type="ARBA" id="ARBA00023015"/>
    </source>
</evidence>
<evidence type="ECO:0000256" key="4">
    <source>
        <dbReference type="ARBA" id="ARBA00023163"/>
    </source>
</evidence>
<dbReference type="InterPro" id="IPR001647">
    <property type="entry name" value="HTH_TetR"/>
</dbReference>
<evidence type="ECO:0000313" key="7">
    <source>
        <dbReference type="EMBL" id="MBE1559313.1"/>
    </source>
</evidence>
<feature type="domain" description="HTH tetR-type" evidence="6">
    <location>
        <begin position="9"/>
        <end position="69"/>
    </location>
</feature>
<proteinExistence type="predicted"/>
<dbReference type="SUPFAM" id="SSF46689">
    <property type="entry name" value="Homeodomain-like"/>
    <property type="match status" value="1"/>
</dbReference>
<comment type="caution">
    <text evidence="7">The sequence shown here is derived from an EMBL/GenBank/DDBJ whole genome shotgun (WGS) entry which is preliminary data.</text>
</comment>
<dbReference type="PANTHER" id="PTHR30055">
    <property type="entry name" value="HTH-TYPE TRANSCRIPTIONAL REGULATOR RUTR"/>
    <property type="match status" value="1"/>
</dbReference>
<organism evidence="7 8">
    <name type="scientific">Nonomuraea africana</name>
    <dbReference type="NCBI Taxonomy" id="46171"/>
    <lineage>
        <taxon>Bacteria</taxon>
        <taxon>Bacillati</taxon>
        <taxon>Actinomycetota</taxon>
        <taxon>Actinomycetes</taxon>
        <taxon>Streptosporangiales</taxon>
        <taxon>Streptosporangiaceae</taxon>
        <taxon>Nonomuraea</taxon>
    </lineage>
</organism>
<keyword evidence="4" id="KW-0804">Transcription</keyword>
<reference evidence="7 8" key="1">
    <citation type="submission" date="2020-10" db="EMBL/GenBank/DDBJ databases">
        <title>Sequencing the genomes of 1000 actinobacteria strains.</title>
        <authorList>
            <person name="Klenk H.-P."/>
        </authorList>
    </citation>
    <scope>NUCLEOTIDE SEQUENCE [LARGE SCALE GENOMIC DNA]</scope>
    <source>
        <strain evidence="7 8">DSM 43748</strain>
    </source>
</reference>
<evidence type="ECO:0000256" key="5">
    <source>
        <dbReference type="PROSITE-ProRule" id="PRU00335"/>
    </source>
</evidence>
<dbReference type="PANTHER" id="PTHR30055:SF200">
    <property type="entry name" value="HTH-TYPE TRANSCRIPTIONAL REPRESSOR BDCR"/>
    <property type="match status" value="1"/>
</dbReference>
<dbReference type="Pfam" id="PF13977">
    <property type="entry name" value="TetR_C_6"/>
    <property type="match status" value="1"/>
</dbReference>
<dbReference type="RefSeq" id="WP_192774610.1">
    <property type="nucleotide sequence ID" value="NZ_BAAASY010000001.1"/>
</dbReference>
<evidence type="ECO:0000256" key="1">
    <source>
        <dbReference type="ARBA" id="ARBA00022491"/>
    </source>
</evidence>
<evidence type="ECO:0000313" key="8">
    <source>
        <dbReference type="Proteomes" id="UP000661607"/>
    </source>
</evidence>
<keyword evidence="8" id="KW-1185">Reference proteome</keyword>
<dbReference type="InterPro" id="IPR050109">
    <property type="entry name" value="HTH-type_TetR-like_transc_reg"/>
</dbReference>
<evidence type="ECO:0000259" key="6">
    <source>
        <dbReference type="PROSITE" id="PS50977"/>
    </source>
</evidence>
<dbReference type="Gene3D" id="1.10.357.10">
    <property type="entry name" value="Tetracycline Repressor, domain 2"/>
    <property type="match status" value="1"/>
</dbReference>
<sequence length="199" mass="22103">MARERRRLDRPREQMLEAAMAAITENGLAELTMAGLARRLGTSGGHILYYFGSKDQVLLETLRWSEDRLAPRRRELVGRAAPARERLAAYVDLYLPTGAADPRWLLWVDVWSRTIAVPELRETQAELDHGWHLDLVRLVEDGVGAGEFAPTDTGAFSVRLRAMLDGFATQIVIGVPGVDRDSFAGHAMGYADQTLSIDS</sequence>
<keyword evidence="2" id="KW-0805">Transcription regulation</keyword>
<dbReference type="PRINTS" id="PR00455">
    <property type="entry name" value="HTHTETR"/>
</dbReference>
<evidence type="ECO:0000256" key="3">
    <source>
        <dbReference type="ARBA" id="ARBA00023125"/>
    </source>
</evidence>
<name>A0ABR9KBC1_9ACTN</name>
<keyword evidence="1" id="KW-0678">Repressor</keyword>
<accession>A0ABR9KBC1</accession>
<dbReference type="EMBL" id="JADBEF010000001">
    <property type="protein sequence ID" value="MBE1559313.1"/>
    <property type="molecule type" value="Genomic_DNA"/>
</dbReference>
<dbReference type="Pfam" id="PF00440">
    <property type="entry name" value="TetR_N"/>
    <property type="match status" value="1"/>
</dbReference>
<keyword evidence="3 5" id="KW-0238">DNA-binding</keyword>
<dbReference type="Proteomes" id="UP000661607">
    <property type="component" value="Unassembled WGS sequence"/>
</dbReference>
<dbReference type="InterPro" id="IPR009057">
    <property type="entry name" value="Homeodomain-like_sf"/>
</dbReference>
<gene>
    <name evidence="7" type="ORF">H4W81_002092</name>
</gene>
<protein>
    <submittedName>
        <fullName evidence="7">AcrR family transcriptional regulator</fullName>
    </submittedName>
</protein>
<feature type="DNA-binding region" description="H-T-H motif" evidence="5">
    <location>
        <begin position="32"/>
        <end position="51"/>
    </location>
</feature>
<dbReference type="SUPFAM" id="SSF48498">
    <property type="entry name" value="Tetracyclin repressor-like, C-terminal domain"/>
    <property type="match status" value="1"/>
</dbReference>